<organism evidence="1 2">
    <name type="scientific">Lucilia cuprina</name>
    <name type="common">Green bottle fly</name>
    <name type="synonym">Australian sheep blowfly</name>
    <dbReference type="NCBI Taxonomy" id="7375"/>
    <lineage>
        <taxon>Eukaryota</taxon>
        <taxon>Metazoa</taxon>
        <taxon>Ecdysozoa</taxon>
        <taxon>Arthropoda</taxon>
        <taxon>Hexapoda</taxon>
        <taxon>Insecta</taxon>
        <taxon>Pterygota</taxon>
        <taxon>Neoptera</taxon>
        <taxon>Endopterygota</taxon>
        <taxon>Diptera</taxon>
        <taxon>Brachycera</taxon>
        <taxon>Muscomorpha</taxon>
        <taxon>Oestroidea</taxon>
        <taxon>Calliphoridae</taxon>
        <taxon>Luciliinae</taxon>
        <taxon>Lucilia</taxon>
    </lineage>
</organism>
<reference evidence="1 2" key="1">
    <citation type="journal article" date="2015" name="Nat. Commun.">
        <title>Lucilia cuprina genome unlocks parasitic fly biology to underpin future interventions.</title>
        <authorList>
            <person name="Anstead C.A."/>
            <person name="Korhonen P.K."/>
            <person name="Young N.D."/>
            <person name="Hall R.S."/>
            <person name="Jex A.R."/>
            <person name="Murali S.C."/>
            <person name="Hughes D.S."/>
            <person name="Lee S.F."/>
            <person name="Perry T."/>
            <person name="Stroehlein A.J."/>
            <person name="Ansell B.R."/>
            <person name="Breugelmans B."/>
            <person name="Hofmann A."/>
            <person name="Qu J."/>
            <person name="Dugan S."/>
            <person name="Lee S.L."/>
            <person name="Chao H."/>
            <person name="Dinh H."/>
            <person name="Han Y."/>
            <person name="Doddapaneni H.V."/>
            <person name="Worley K.C."/>
            <person name="Muzny D.M."/>
            <person name="Ioannidis P."/>
            <person name="Waterhouse R.M."/>
            <person name="Zdobnov E.M."/>
            <person name="James P.J."/>
            <person name="Bagnall N.H."/>
            <person name="Kotze A.C."/>
            <person name="Gibbs R.A."/>
            <person name="Richards S."/>
            <person name="Batterham P."/>
            <person name="Gasser R.B."/>
        </authorList>
    </citation>
    <scope>NUCLEOTIDE SEQUENCE [LARGE SCALE GENOMIC DNA]</scope>
    <source>
        <strain evidence="1 2">LS</strain>
        <tissue evidence="1">Full body</tissue>
    </source>
</reference>
<dbReference type="AlphaFoldDB" id="A0A0L0C165"/>
<proteinExistence type="predicted"/>
<dbReference type="EMBL" id="JRES01001043">
    <property type="protein sequence ID" value="KNC25997.1"/>
    <property type="molecule type" value="Genomic_DNA"/>
</dbReference>
<dbReference type="Proteomes" id="UP000037069">
    <property type="component" value="Unassembled WGS sequence"/>
</dbReference>
<gene>
    <name evidence="1" type="ORF">FF38_14452</name>
</gene>
<evidence type="ECO:0000313" key="1">
    <source>
        <dbReference type="EMBL" id="KNC25997.1"/>
    </source>
</evidence>
<evidence type="ECO:0000313" key="2">
    <source>
        <dbReference type="Proteomes" id="UP000037069"/>
    </source>
</evidence>
<sequence length="155" mass="17230">METTTTLAHHIIGNLKTKEDFANYVPATPLCSVEPMCCLEVKKKRLSEVLDEPDLTTESKRIQVTAELCVVTPDKYPKWCRLFWTILRRGRVFHRSLVASILYELGCHYQTGENLSDISCGIGVVPTPLDVGSGGPTIPNAGVFQTSFECNLLPF</sequence>
<protein>
    <submittedName>
        <fullName evidence="1">Uncharacterized protein</fullName>
    </submittedName>
</protein>
<keyword evidence="2" id="KW-1185">Reference proteome</keyword>
<comment type="caution">
    <text evidence="1">The sequence shown here is derived from an EMBL/GenBank/DDBJ whole genome shotgun (WGS) entry which is preliminary data.</text>
</comment>
<name>A0A0L0C165_LUCCU</name>
<accession>A0A0L0C165</accession>